<protein>
    <submittedName>
        <fullName evidence="2">WD_REPEATS_REGION domain-containing protein</fullName>
    </submittedName>
</protein>
<reference evidence="2" key="1">
    <citation type="submission" date="2016-11" db="UniProtKB">
        <authorList>
            <consortium name="WormBaseParasite"/>
        </authorList>
    </citation>
    <scope>IDENTIFICATION</scope>
    <source>
        <strain evidence="2">KR3021</strain>
    </source>
</reference>
<organism evidence="1 2">
    <name type="scientific">Rhabditophanes sp. KR3021</name>
    <dbReference type="NCBI Taxonomy" id="114890"/>
    <lineage>
        <taxon>Eukaryota</taxon>
        <taxon>Metazoa</taxon>
        <taxon>Ecdysozoa</taxon>
        <taxon>Nematoda</taxon>
        <taxon>Chromadorea</taxon>
        <taxon>Rhabditida</taxon>
        <taxon>Tylenchina</taxon>
        <taxon>Panagrolaimomorpha</taxon>
        <taxon>Strongyloidoidea</taxon>
        <taxon>Alloionematidae</taxon>
        <taxon>Rhabditophanes</taxon>
    </lineage>
</organism>
<dbReference type="WBParaSite" id="RSKR_0000874800.1">
    <property type="protein sequence ID" value="RSKR_0000874800.1"/>
    <property type="gene ID" value="RSKR_0000874800"/>
</dbReference>
<evidence type="ECO:0000313" key="2">
    <source>
        <dbReference type="WBParaSite" id="RSKR_0000874800.1"/>
    </source>
</evidence>
<sequence>MFRVDKSFNEESVKSTIKEVTTLSYLKTTSHKILLIFPTIEEFAFERDQFIKHIFSELQIYAAAIGIDLEWFSFSGNYQDYSNLNLLNQCLAESNTIAICFLGNKIGNLMPPLEIESELFDRLQQRAFETSLDVKLLDKAYILRETKKSKKYILQKDIFDDVRVLKTLCEMLTSLNTDTKQPSKTFIETIIDTMMTSKNANYLFVMRKFNFIDINQNDKTYSETTTHMYERIEGLKNVVTDKVDKTNYFTFMLAVDSHHFHTWTNTRDGELYGISMMEKLTEKLKAILDGDVALPSAVPTPLSPSPLPPQPHSTPLQNPHVFYTMFDIAKTEQYIHQKFYIDTKPKKWSDQPDISVKTNSVLALCQQGNQQIQLVGKAGIGKTAHLLKIHELLQQKDDTVSFIRFLNLTANSLYDHEVWRNILYSLDECAHPKRARKNEISFEDSIKLGSIFKSIASLVKTIGKKVYVLLDDVNLMQSAKLAGIDQIGNVSIPNLFIISTLTKGCTFQIVGFSDKVDVVSITPPTIEESIEIIKTHALKRNIKISPDCLSNLRLYLASQKDGVAGGLAVSQLLEHNISVELKTPAIINVCNYLEKLLDKPFVEQFFRYLIVAKLGLTALELSNLINFSHKLPNLELSSVVDFTIAKKTYQVLTRFSMLFEVVTVNERQVYRIAHHSFRDQLTTRYIQNGDTQLINSINGELATIYFDNNTYGENDELINTGYMFPQPYCSENGSINLRKVSTQWKYLLYSANIPMLKELTLCNFEYVEAALRSHGLGYVISMFDEACLNLLDHDLLVFYLQVITPSVDTLIRDTNQLAPETIGRLRYTRQINSNALNTIVEQAMGWVDMYERSPLLVPLTCWISPPKMDEVFHATIPNWDSKNTIVKPTVNYQHLSVVKQFKCHSQKVTSISVAPDGKRFASTSLDGSLCVWTIDTTLPPAILTHHKSKVLCSLFSHDSKFIVSGSSDSSAKVIDLETKEVVANFPGHIGSVICLQLTSNDEFLIVGSGDFAVMVYSIDKRILISRLEGLMAPVTCMALTTNDAFVVVACEDETVRVYSLISSQELHELSGHEGKVNCMAVSLDDCQLFVGTISKIVCYDLHNSQIIDTLECSNPIPVSSVQNTIDNSFVVAGCGNDIHMWNIHSTRNHASIVTENKEDNSIRCVKMNPDEKFACCGTSAGIVAFWDLEVCQCKWTQTHLNGSPVTAIDFSMDSFYLATGCSEGRIAIWEADRGQQVKVVQLHDSPITSLYFIGSFAPIYKFFTCDELNVSNIWQINPLDETPNFYSILQTFSDVEKPLLLKKYTKIIIGEFSKNKNEMQIYHLTDGVISAKSKAHHNEKITCYNIDRNEKILVTGSADQSLKIWQLSNGYLTQVLVGHEEAVTCCAVSDKGHIVVSNSKDKRLIIWDAGTGTVKCSLKTAHLVKYVEMSADGLVILSADCKGWIEAWSSTNGSMLSSFNTYNTISSLIVSVDGNRILAPLVGIPQLPILCLHNTPALVVARNYLTSEKSLQRINSTTSYASRFQMNKIKELKAKVLYQLEESGRGVLQHEKRCESELKSIQNEHGKLISLFKSSRHPCIPTTDDIQNITFEIDTLTIEYSELNDTLIQLIQKLNYQRLIFGKLKKKAFGQTTSIRNEAVSGLTQTQSISNLNARLCILNRVKANDQIKLNEAYGVRKKVDEEVYMLSINIGDTISSIYLIWEKIKSDQKKAHCLVHNSNALTTKINMFQDLTLEVSKDRWLFCLYQNIKRLYWNQIDGQNIDIIRQCNTLPAETELFELKRRRAQKNYLKQALAERINEMKLVKINVANDITKVTTSLHQELKKLETIVSTSEPLTCGQERDTNTIEKDMALFDSKFKIQKQWILSMKKFISSIGLPQILDSHDQLREDHNINMAFHKKYIHQMNAYLRNVFLLKKECRELSRSNEASKCRYSLLLEKLGKEEAKLNEVKKLEKEIEKESFGWSQKGVLLRVILGKEENGNDMSNGDTVLTSNTHLSAPTLSSSPSIKIKNETVIGLDNVLGNDTHNHDKVQLSQMKKEIALVMELKTKLIEKMGEMSNDMINLGNEVIFLQKSVKIYKSECVEMNGMLDKMDVGKNDGLKCDDVEAKQRQNKQLLALKQSLIKEKKNLDKVSYLGGSFNINGLQNIDEAGERRFEMMRSFTGNS</sequence>
<evidence type="ECO:0000313" key="1">
    <source>
        <dbReference type="Proteomes" id="UP000095286"/>
    </source>
</evidence>
<dbReference type="Proteomes" id="UP000095286">
    <property type="component" value="Unplaced"/>
</dbReference>
<proteinExistence type="predicted"/>
<name>A0AC35U9F7_9BILA</name>
<accession>A0AC35U9F7</accession>